<dbReference type="AlphaFoldDB" id="A0A1Y1XIG2"/>
<dbReference type="InParanoid" id="A0A1Y1XIG2"/>
<dbReference type="PROSITE" id="PS01095">
    <property type="entry name" value="GH18_1"/>
    <property type="match status" value="1"/>
</dbReference>
<dbReference type="Gene3D" id="3.20.20.80">
    <property type="entry name" value="Glycosidases"/>
    <property type="match status" value="1"/>
</dbReference>
<evidence type="ECO:0000256" key="10">
    <source>
        <dbReference type="SAM" id="SignalP"/>
    </source>
</evidence>
<dbReference type="STRING" id="1314790.A0A1Y1XIG2"/>
<dbReference type="SMART" id="SM00636">
    <property type="entry name" value="Glyco_18"/>
    <property type="match status" value="1"/>
</dbReference>
<dbReference type="InterPro" id="IPR029070">
    <property type="entry name" value="Chitinase_insertion_sf"/>
</dbReference>
<evidence type="ECO:0000256" key="4">
    <source>
        <dbReference type="ARBA" id="ARBA00023277"/>
    </source>
</evidence>
<evidence type="ECO:0000256" key="8">
    <source>
        <dbReference type="RuleBase" id="RU004453"/>
    </source>
</evidence>
<dbReference type="GO" id="GO:0000272">
    <property type="term" value="P:polysaccharide catabolic process"/>
    <property type="evidence" value="ECO:0007669"/>
    <property type="project" value="UniProtKB-KW"/>
</dbReference>
<feature type="chain" id="PRO_5012372607" description="GH18 domain-containing protein" evidence="10">
    <location>
        <begin position="25"/>
        <end position="560"/>
    </location>
</feature>
<protein>
    <recommendedName>
        <fullName evidence="11">GH18 domain-containing protein</fullName>
    </recommendedName>
</protein>
<feature type="compositionally biased region" description="Low complexity" evidence="9">
    <location>
        <begin position="428"/>
        <end position="472"/>
    </location>
</feature>
<keyword evidence="5 7" id="KW-0326">Glycosidase</keyword>
<dbReference type="GO" id="GO:0005576">
    <property type="term" value="C:extracellular region"/>
    <property type="evidence" value="ECO:0007669"/>
    <property type="project" value="InterPro"/>
</dbReference>
<dbReference type="GO" id="GO:0008061">
    <property type="term" value="F:chitin binding"/>
    <property type="evidence" value="ECO:0007669"/>
    <property type="project" value="InterPro"/>
</dbReference>
<dbReference type="PROSITE" id="PS51910">
    <property type="entry name" value="GH18_2"/>
    <property type="match status" value="1"/>
</dbReference>
<dbReference type="GO" id="GO:0008843">
    <property type="term" value="F:endochitinase activity"/>
    <property type="evidence" value="ECO:0007669"/>
    <property type="project" value="UniProtKB-EC"/>
</dbReference>
<dbReference type="Gene3D" id="3.10.50.10">
    <property type="match status" value="1"/>
</dbReference>
<accession>A0A1Y1XIG2</accession>
<dbReference type="InterPro" id="IPR003610">
    <property type="entry name" value="CBM5/12"/>
</dbReference>
<dbReference type="InterPro" id="IPR017853">
    <property type="entry name" value="GH"/>
</dbReference>
<dbReference type="InterPro" id="IPR011583">
    <property type="entry name" value="Chitinase_II/V-like_cat"/>
</dbReference>
<dbReference type="GO" id="GO:0030246">
    <property type="term" value="F:carbohydrate binding"/>
    <property type="evidence" value="ECO:0007669"/>
    <property type="project" value="InterPro"/>
</dbReference>
<keyword evidence="6" id="KW-0624">Polysaccharide degradation</keyword>
<evidence type="ECO:0000256" key="5">
    <source>
        <dbReference type="ARBA" id="ARBA00023295"/>
    </source>
</evidence>
<dbReference type="PANTHER" id="PTHR11177">
    <property type="entry name" value="CHITINASE"/>
    <property type="match status" value="1"/>
</dbReference>
<dbReference type="Pfam" id="PF00704">
    <property type="entry name" value="Glyco_hydro_18"/>
    <property type="match status" value="1"/>
</dbReference>
<comment type="similarity">
    <text evidence="8">Belongs to the glycosyl hydrolase 18 family.</text>
</comment>
<feature type="signal peptide" evidence="10">
    <location>
        <begin position="1"/>
        <end position="24"/>
    </location>
</feature>
<dbReference type="InterPro" id="IPR001223">
    <property type="entry name" value="Glyco_hydro18_cat"/>
</dbReference>
<name>A0A1Y1XIG2_9FUNG</name>
<gene>
    <name evidence="12" type="ORF">K493DRAFT_387002</name>
</gene>
<proteinExistence type="inferred from homology"/>
<dbReference type="InterPro" id="IPR036573">
    <property type="entry name" value="CBM_sf_5/12"/>
</dbReference>
<reference evidence="12 13" key="1">
    <citation type="submission" date="2016-07" db="EMBL/GenBank/DDBJ databases">
        <title>Pervasive Adenine N6-methylation of Active Genes in Fungi.</title>
        <authorList>
            <consortium name="DOE Joint Genome Institute"/>
            <person name="Mondo S.J."/>
            <person name="Dannebaum R.O."/>
            <person name="Kuo R.C."/>
            <person name="Labutti K."/>
            <person name="Haridas S."/>
            <person name="Kuo A."/>
            <person name="Salamov A."/>
            <person name="Ahrendt S.R."/>
            <person name="Lipzen A."/>
            <person name="Sullivan W."/>
            <person name="Andreopoulos W.B."/>
            <person name="Clum A."/>
            <person name="Lindquist E."/>
            <person name="Daum C."/>
            <person name="Ramamoorthy G.K."/>
            <person name="Gryganskyi A."/>
            <person name="Culley D."/>
            <person name="Magnuson J.K."/>
            <person name="James T.Y."/>
            <person name="O'Malley M.A."/>
            <person name="Stajich J.E."/>
            <person name="Spatafora J.W."/>
            <person name="Visel A."/>
            <person name="Grigoriev I.V."/>
        </authorList>
    </citation>
    <scope>NUCLEOTIDE SEQUENCE [LARGE SCALE GENOMIC DNA]</scope>
    <source>
        <strain evidence="12 13">CBS 931.73</strain>
    </source>
</reference>
<comment type="caution">
    <text evidence="12">The sequence shown here is derived from an EMBL/GenBank/DDBJ whole genome shotgun (WGS) entry which is preliminary data.</text>
</comment>
<feature type="region of interest" description="Disordered" evidence="9">
    <location>
        <begin position="427"/>
        <end position="472"/>
    </location>
</feature>
<dbReference type="CDD" id="cd12215">
    <property type="entry name" value="ChiC_BD"/>
    <property type="match status" value="1"/>
</dbReference>
<keyword evidence="3" id="KW-0146">Chitin degradation</keyword>
<dbReference type="OrthoDB" id="73875at2759"/>
<dbReference type="Proteomes" id="UP000193498">
    <property type="component" value="Unassembled WGS sequence"/>
</dbReference>
<dbReference type="InterPro" id="IPR001579">
    <property type="entry name" value="Glyco_hydro_18_chit_AS"/>
</dbReference>
<evidence type="ECO:0000256" key="2">
    <source>
        <dbReference type="ARBA" id="ARBA00022801"/>
    </source>
</evidence>
<evidence type="ECO:0000256" key="7">
    <source>
        <dbReference type="RuleBase" id="RU000489"/>
    </source>
</evidence>
<dbReference type="SUPFAM" id="SSF51055">
    <property type="entry name" value="Carbohydrate binding domain"/>
    <property type="match status" value="1"/>
</dbReference>
<dbReference type="InterPro" id="IPR050314">
    <property type="entry name" value="Glycosyl_Hydrlase_18"/>
</dbReference>
<dbReference type="EMBL" id="MCFE01000595">
    <property type="protein sequence ID" value="ORX85154.1"/>
    <property type="molecule type" value="Genomic_DNA"/>
</dbReference>
<dbReference type="SUPFAM" id="SSF54556">
    <property type="entry name" value="Chitinase insertion domain"/>
    <property type="match status" value="1"/>
</dbReference>
<keyword evidence="10" id="KW-0732">Signal</keyword>
<dbReference type="PANTHER" id="PTHR11177:SF392">
    <property type="entry name" value="HAP41P"/>
    <property type="match status" value="1"/>
</dbReference>
<dbReference type="Gene3D" id="2.10.10.20">
    <property type="entry name" value="Carbohydrate-binding module superfamily 5/12"/>
    <property type="match status" value="1"/>
</dbReference>
<evidence type="ECO:0000256" key="3">
    <source>
        <dbReference type="ARBA" id="ARBA00023024"/>
    </source>
</evidence>
<keyword evidence="4" id="KW-0119">Carbohydrate metabolism</keyword>
<organism evidence="12 13">
    <name type="scientific">Basidiobolus meristosporus CBS 931.73</name>
    <dbReference type="NCBI Taxonomy" id="1314790"/>
    <lineage>
        <taxon>Eukaryota</taxon>
        <taxon>Fungi</taxon>
        <taxon>Fungi incertae sedis</taxon>
        <taxon>Zoopagomycota</taxon>
        <taxon>Entomophthoromycotina</taxon>
        <taxon>Basidiobolomycetes</taxon>
        <taxon>Basidiobolales</taxon>
        <taxon>Basidiobolaceae</taxon>
        <taxon>Basidiobolus</taxon>
    </lineage>
</organism>
<comment type="catalytic activity">
    <reaction evidence="1">
        <text>Random endo-hydrolysis of N-acetyl-beta-D-glucosaminide (1-&gt;4)-beta-linkages in chitin and chitodextrins.</text>
        <dbReference type="EC" id="3.2.1.14"/>
    </reaction>
</comment>
<feature type="domain" description="GH18" evidence="11">
    <location>
        <begin position="28"/>
        <end position="423"/>
    </location>
</feature>
<dbReference type="GO" id="GO:0006032">
    <property type="term" value="P:chitin catabolic process"/>
    <property type="evidence" value="ECO:0007669"/>
    <property type="project" value="UniProtKB-KW"/>
</dbReference>
<sequence length="560" mass="61733">MKLSILLISTISATLLFAPLECSAADDKVIVGYYVPWGKVEPEQLSLDKVTHINYGFGVLTKKTADPTEITIDRYYDGNRIRKLKQLAGAKGVKTLISLGGWTGSQTFSTVVRDAALRKKFINNALVFVRKNTKPDYDANPDGWDLDGIDIDWEYPGRNAAICNVVDKSDSANYLILLKELRAALDAEFPNEHKLLTAAVRVQPFDGADGKPMADVSAFAQYFDFINVMAYDIMGSWSATTGPNAPFDYDTAKGGEAYSFRQSITDWLGAKWPANKLVMGLPFYGRSLTATVDMNANPGNMYASKDSVTPKGDSNDSNEPNFFCNEGTFYSGIWKWKSIRSDILQSGVNTPASGWSRYWDNTTQTPWLFRASDKRFISYDDPQSLKIKVDYTKQSGLRGVMYWDMSHDSNDELLSVLQGVRCTGSGCPQPTNTPAPTITTTATSNTVKPTSTVPSTSSSGSATSGSPSPTSGPGICNGVADWNAATAYNSAQKAVYKSHLWQAKWWTQNDTPGSNSQNLHFAAFHTYIDIATEFQPLVYQAYSIARNDPDYFTYYDYPSS</sequence>
<evidence type="ECO:0000256" key="9">
    <source>
        <dbReference type="SAM" id="MobiDB-lite"/>
    </source>
</evidence>
<evidence type="ECO:0000313" key="13">
    <source>
        <dbReference type="Proteomes" id="UP000193498"/>
    </source>
</evidence>
<evidence type="ECO:0000256" key="6">
    <source>
        <dbReference type="ARBA" id="ARBA00023326"/>
    </source>
</evidence>
<keyword evidence="2 7" id="KW-0378">Hydrolase</keyword>
<dbReference type="SUPFAM" id="SSF51445">
    <property type="entry name" value="(Trans)glycosidases"/>
    <property type="match status" value="1"/>
</dbReference>
<evidence type="ECO:0000259" key="11">
    <source>
        <dbReference type="PROSITE" id="PS51910"/>
    </source>
</evidence>
<evidence type="ECO:0000256" key="1">
    <source>
        <dbReference type="ARBA" id="ARBA00000822"/>
    </source>
</evidence>
<keyword evidence="13" id="KW-1185">Reference proteome</keyword>
<dbReference type="SMART" id="SM00495">
    <property type="entry name" value="ChtBD3"/>
    <property type="match status" value="1"/>
</dbReference>
<evidence type="ECO:0000313" key="12">
    <source>
        <dbReference type="EMBL" id="ORX85154.1"/>
    </source>
</evidence>